<dbReference type="GO" id="GO:0016747">
    <property type="term" value="F:acyltransferase activity, transferring groups other than amino-acyl groups"/>
    <property type="evidence" value="ECO:0007669"/>
    <property type="project" value="InterPro"/>
</dbReference>
<dbReference type="Proteomes" id="UP000824073">
    <property type="component" value="Unassembled WGS sequence"/>
</dbReference>
<proteinExistence type="predicted"/>
<reference evidence="4" key="2">
    <citation type="journal article" date="2021" name="PeerJ">
        <title>Extensive microbial diversity within the chicken gut microbiome revealed by metagenomics and culture.</title>
        <authorList>
            <person name="Gilroy R."/>
            <person name="Ravi A."/>
            <person name="Getino M."/>
            <person name="Pursley I."/>
            <person name="Horton D.L."/>
            <person name="Alikhan N.F."/>
            <person name="Baker D."/>
            <person name="Gharbi K."/>
            <person name="Hall N."/>
            <person name="Watson M."/>
            <person name="Adriaenssens E.M."/>
            <person name="Foster-Nyarko E."/>
            <person name="Jarju S."/>
            <person name="Secka A."/>
            <person name="Antonio M."/>
            <person name="Oren A."/>
            <person name="Chaudhuri R.R."/>
            <person name="La Ragione R."/>
            <person name="Hildebrand F."/>
            <person name="Pallen M.J."/>
        </authorList>
    </citation>
    <scope>NUCLEOTIDE SEQUENCE</scope>
    <source>
        <strain evidence="4">CHK191-8634</strain>
    </source>
</reference>
<organism evidence="4 5">
    <name type="scientific">Candidatus Ventrousia excrementavium</name>
    <dbReference type="NCBI Taxonomy" id="2840961"/>
    <lineage>
        <taxon>Bacteria</taxon>
        <taxon>Bacillati</taxon>
        <taxon>Bacillota</taxon>
        <taxon>Clostridia</taxon>
        <taxon>Eubacteriales</taxon>
        <taxon>Clostridiaceae</taxon>
        <taxon>Clostridiaceae incertae sedis</taxon>
        <taxon>Candidatus Ventrousia</taxon>
    </lineage>
</organism>
<dbReference type="EMBL" id="DVMR01000041">
    <property type="protein sequence ID" value="HIU43611.1"/>
    <property type="molecule type" value="Genomic_DNA"/>
</dbReference>
<evidence type="ECO:0000256" key="2">
    <source>
        <dbReference type="ARBA" id="ARBA00023315"/>
    </source>
</evidence>
<keyword evidence="2" id="KW-0012">Acyltransferase</keyword>
<dbReference type="PROSITE" id="PS51186">
    <property type="entry name" value="GNAT"/>
    <property type="match status" value="1"/>
</dbReference>
<dbReference type="SUPFAM" id="SSF55729">
    <property type="entry name" value="Acyl-CoA N-acyltransferases (Nat)"/>
    <property type="match status" value="1"/>
</dbReference>
<sequence>MEVLLRPVTPEYLDAALRVEQGAMQNHCYLADVYEYYLTTAGELTGAFVDGELAGIGKLTVLWDGSGWLETLRVAPQWQRRGVGTAIYHRYMEQAAQLRCPYLRMYTGAKNVASAGLARRFGLETAMLFREYALPASPEQEDGAGFAPVPADEAAELLVPWARRYNGYLVMNRTFYRFNEQTCRGLAQNGRVWRHEASGTVMVAGARFQSDKGLHIALLEGDRARGLAFAQLLARQRGAGRLVCNFALENAELESFVRQNGFAVTGGDLMTMEIRL</sequence>
<protein>
    <submittedName>
        <fullName evidence="4">GNAT family N-acetyltransferase</fullName>
    </submittedName>
</protein>
<evidence type="ECO:0000313" key="5">
    <source>
        <dbReference type="Proteomes" id="UP000824073"/>
    </source>
</evidence>
<reference evidence="4" key="1">
    <citation type="submission" date="2020-10" db="EMBL/GenBank/DDBJ databases">
        <authorList>
            <person name="Gilroy R."/>
        </authorList>
    </citation>
    <scope>NUCLEOTIDE SEQUENCE</scope>
    <source>
        <strain evidence="4">CHK191-8634</strain>
    </source>
</reference>
<feature type="domain" description="N-acetyltransferase" evidence="3">
    <location>
        <begin position="3"/>
        <end position="144"/>
    </location>
</feature>
<dbReference type="CDD" id="cd04301">
    <property type="entry name" value="NAT_SF"/>
    <property type="match status" value="1"/>
</dbReference>
<dbReference type="InterPro" id="IPR016181">
    <property type="entry name" value="Acyl_CoA_acyltransferase"/>
</dbReference>
<evidence type="ECO:0000313" key="4">
    <source>
        <dbReference type="EMBL" id="HIU43611.1"/>
    </source>
</evidence>
<dbReference type="PANTHER" id="PTHR43877:SF5">
    <property type="entry name" value="BLL8307 PROTEIN"/>
    <property type="match status" value="1"/>
</dbReference>
<evidence type="ECO:0000259" key="3">
    <source>
        <dbReference type="PROSITE" id="PS51186"/>
    </source>
</evidence>
<name>A0A9D1IVR1_9CLOT</name>
<gene>
    <name evidence="4" type="ORF">IAB67_04855</name>
</gene>
<dbReference type="Pfam" id="PF00583">
    <property type="entry name" value="Acetyltransf_1"/>
    <property type="match status" value="1"/>
</dbReference>
<evidence type="ECO:0000256" key="1">
    <source>
        <dbReference type="ARBA" id="ARBA00022679"/>
    </source>
</evidence>
<dbReference type="PANTHER" id="PTHR43877">
    <property type="entry name" value="AMINOALKYLPHOSPHONATE N-ACETYLTRANSFERASE-RELATED-RELATED"/>
    <property type="match status" value="1"/>
</dbReference>
<keyword evidence="1" id="KW-0808">Transferase</keyword>
<dbReference type="Gene3D" id="3.40.630.30">
    <property type="match status" value="1"/>
</dbReference>
<dbReference type="InterPro" id="IPR000182">
    <property type="entry name" value="GNAT_dom"/>
</dbReference>
<dbReference type="AlphaFoldDB" id="A0A9D1IVR1"/>
<accession>A0A9D1IVR1</accession>
<comment type="caution">
    <text evidence="4">The sequence shown here is derived from an EMBL/GenBank/DDBJ whole genome shotgun (WGS) entry which is preliminary data.</text>
</comment>
<dbReference type="InterPro" id="IPR050832">
    <property type="entry name" value="Bact_Acetyltransf"/>
</dbReference>